<feature type="repeat" description="ANK" evidence="3">
    <location>
        <begin position="37"/>
        <end position="71"/>
    </location>
</feature>
<dbReference type="PROSITE" id="PS50297">
    <property type="entry name" value="ANK_REP_REGION"/>
    <property type="match status" value="5"/>
</dbReference>
<keyword evidence="2 3" id="KW-0040">ANK repeat</keyword>
<protein>
    <submittedName>
        <fullName evidence="4">Uncharacterized protein</fullName>
    </submittedName>
</protein>
<feature type="repeat" description="ANK" evidence="3">
    <location>
        <begin position="107"/>
        <end position="139"/>
    </location>
</feature>
<sequence>MGTERKMVLIPLCRKGDRAGIEKHLRAGADIQETDVEGNTPLHVAVEAPRNETATLQCLIEHGACIDEPNDLGATPLHYVVLRKTNQRGVAKLLLEHGAEVDARTLTGKTPLHFACEYHAHEVVEVLCLYKADTNLLDSTGSAPVHKLLDGREGRDTVKNQILDSLLRIGSEVQFANMSGFQPLHLASRWGHTRCVRCLLEHGANPTSPTHAGQLALHLACQSRNPQVVQLILEWCPFQGDEADSEGNTALHHCAMSGSLDCASLLLKSGADTTIKNSQKKTALELARQRGSTDLNGTFCPELAGAIEDGKRSRCIQS</sequence>
<dbReference type="PANTHER" id="PTHR46680">
    <property type="entry name" value="NF-KAPPA-B INHIBITOR ALPHA"/>
    <property type="match status" value="1"/>
</dbReference>
<feature type="repeat" description="ANK" evidence="3">
    <location>
        <begin position="246"/>
        <end position="278"/>
    </location>
</feature>
<dbReference type="PRINTS" id="PR01415">
    <property type="entry name" value="ANKYRIN"/>
</dbReference>
<keyword evidence="1" id="KW-0677">Repeat</keyword>
<organism evidence="4">
    <name type="scientific">Noctiluca scintillans</name>
    <name type="common">Sea sparkle</name>
    <name type="synonym">Red tide dinoflagellate</name>
    <dbReference type="NCBI Taxonomy" id="2966"/>
    <lineage>
        <taxon>Eukaryota</taxon>
        <taxon>Sar</taxon>
        <taxon>Alveolata</taxon>
        <taxon>Dinophyceae</taxon>
        <taxon>Noctilucales</taxon>
        <taxon>Noctilucaceae</taxon>
        <taxon>Noctiluca</taxon>
    </lineage>
</organism>
<evidence type="ECO:0000313" key="4">
    <source>
        <dbReference type="EMBL" id="CAD8826421.1"/>
    </source>
</evidence>
<dbReference type="Pfam" id="PF00023">
    <property type="entry name" value="Ank"/>
    <property type="match status" value="1"/>
</dbReference>
<feature type="repeat" description="ANK" evidence="3">
    <location>
        <begin position="179"/>
        <end position="211"/>
    </location>
</feature>
<dbReference type="InterPro" id="IPR036770">
    <property type="entry name" value="Ankyrin_rpt-contain_sf"/>
</dbReference>
<gene>
    <name evidence="4" type="ORF">NSCI0253_LOCUS767</name>
</gene>
<name>A0A7S0ZN36_NOCSC</name>
<dbReference type="SMART" id="SM00248">
    <property type="entry name" value="ANK"/>
    <property type="match status" value="6"/>
</dbReference>
<dbReference type="EMBL" id="HBFQ01001201">
    <property type="protein sequence ID" value="CAD8826421.1"/>
    <property type="molecule type" value="Transcribed_RNA"/>
</dbReference>
<evidence type="ECO:0000256" key="2">
    <source>
        <dbReference type="ARBA" id="ARBA00023043"/>
    </source>
</evidence>
<feature type="repeat" description="ANK" evidence="3">
    <location>
        <begin position="72"/>
        <end position="106"/>
    </location>
</feature>
<proteinExistence type="predicted"/>
<evidence type="ECO:0000256" key="1">
    <source>
        <dbReference type="ARBA" id="ARBA00022737"/>
    </source>
</evidence>
<dbReference type="PANTHER" id="PTHR46680:SF3">
    <property type="entry name" value="NF-KAPPA-B INHIBITOR CACTUS"/>
    <property type="match status" value="1"/>
</dbReference>
<dbReference type="InterPro" id="IPR051070">
    <property type="entry name" value="NF-kappa-B_inhibitor"/>
</dbReference>
<reference evidence="4" key="1">
    <citation type="submission" date="2021-01" db="EMBL/GenBank/DDBJ databases">
        <authorList>
            <person name="Corre E."/>
            <person name="Pelletier E."/>
            <person name="Niang G."/>
            <person name="Scheremetjew M."/>
            <person name="Finn R."/>
            <person name="Kale V."/>
            <person name="Holt S."/>
            <person name="Cochrane G."/>
            <person name="Meng A."/>
            <person name="Brown T."/>
            <person name="Cohen L."/>
        </authorList>
    </citation>
    <scope>NUCLEOTIDE SEQUENCE</scope>
</reference>
<dbReference type="Pfam" id="PF12796">
    <property type="entry name" value="Ank_2"/>
    <property type="match status" value="3"/>
</dbReference>
<accession>A0A7S0ZN36</accession>
<dbReference type="SUPFAM" id="SSF48403">
    <property type="entry name" value="Ankyrin repeat"/>
    <property type="match status" value="1"/>
</dbReference>
<dbReference type="AlphaFoldDB" id="A0A7S0ZN36"/>
<evidence type="ECO:0000256" key="3">
    <source>
        <dbReference type="PROSITE-ProRule" id="PRU00023"/>
    </source>
</evidence>
<dbReference type="PROSITE" id="PS50088">
    <property type="entry name" value="ANK_REPEAT"/>
    <property type="match status" value="5"/>
</dbReference>
<dbReference type="Gene3D" id="1.25.40.20">
    <property type="entry name" value="Ankyrin repeat-containing domain"/>
    <property type="match status" value="3"/>
</dbReference>
<dbReference type="InterPro" id="IPR002110">
    <property type="entry name" value="Ankyrin_rpt"/>
</dbReference>